<feature type="binding site" evidence="6">
    <location>
        <position position="106"/>
    </location>
    <ligand>
        <name>Mn(2+)</name>
        <dbReference type="ChEBI" id="CHEBI:29035"/>
    </ligand>
</feature>
<dbReference type="Proteomes" id="UP000572268">
    <property type="component" value="Unassembled WGS sequence"/>
</dbReference>
<evidence type="ECO:0000259" key="8">
    <source>
        <dbReference type="Pfam" id="PF00081"/>
    </source>
</evidence>
<dbReference type="InterPro" id="IPR019832">
    <property type="entry name" value="Mn/Fe_SOD_C"/>
</dbReference>
<feature type="binding site" evidence="6">
    <location>
        <position position="206"/>
    </location>
    <ligand>
        <name>Mn(2+)</name>
        <dbReference type="ChEBI" id="CHEBI:29035"/>
    </ligand>
</feature>
<dbReference type="InterPro" id="IPR036314">
    <property type="entry name" value="SOD_C_sf"/>
</dbReference>
<dbReference type="EMBL" id="JABANN010000034">
    <property type="protein sequence ID" value="KAF4674206.1"/>
    <property type="molecule type" value="Genomic_DNA"/>
</dbReference>
<dbReference type="AlphaFoldDB" id="A0A7J6MS39"/>
<dbReference type="PRINTS" id="PR01703">
    <property type="entry name" value="MNSODISMTASE"/>
</dbReference>
<dbReference type="PIRSF" id="PIRSF000349">
    <property type="entry name" value="SODismutase"/>
    <property type="match status" value="1"/>
</dbReference>
<proteinExistence type="inferred from homology"/>
<feature type="binding site" evidence="6">
    <location>
        <position position="58"/>
    </location>
    <ligand>
        <name>Mn(2+)</name>
        <dbReference type="ChEBI" id="CHEBI:29035"/>
    </ligand>
</feature>
<accession>A0A7J6MS39</accession>
<dbReference type="GO" id="GO:0046872">
    <property type="term" value="F:metal ion binding"/>
    <property type="evidence" value="ECO:0007669"/>
    <property type="project" value="UniProtKB-KW"/>
</dbReference>
<dbReference type="EC" id="1.15.1.1" evidence="7"/>
<evidence type="ECO:0000313" key="10">
    <source>
        <dbReference type="EMBL" id="KAF4674206.1"/>
    </source>
</evidence>
<evidence type="ECO:0000256" key="2">
    <source>
        <dbReference type="ARBA" id="ARBA00008714"/>
    </source>
</evidence>
<dbReference type="InterPro" id="IPR036324">
    <property type="entry name" value="Mn/Fe_SOD_N_sf"/>
</dbReference>
<dbReference type="Gene3D" id="1.10.287.990">
    <property type="entry name" value="Fe,Mn superoxide dismutase (SOD) domain"/>
    <property type="match status" value="1"/>
</dbReference>
<reference evidence="10 11" key="1">
    <citation type="submission" date="2020-04" db="EMBL/GenBank/DDBJ databases">
        <title>Perkinsus olseni comparative genomics.</title>
        <authorList>
            <person name="Bogema D.R."/>
        </authorList>
    </citation>
    <scope>NUCLEOTIDE SEQUENCE [LARGE SCALE GENOMIC DNA]</scope>
    <source>
        <strain evidence="10">ATCC PRA-31</strain>
    </source>
</reference>
<name>A0A7J6MS39_PEROL</name>
<comment type="cofactor">
    <cofactor evidence="1">
        <name>Fe cation</name>
        <dbReference type="ChEBI" id="CHEBI:24875"/>
    </cofactor>
</comment>
<comment type="similarity">
    <text evidence="2 7">Belongs to the iron/manganese superoxide dismutase family.</text>
</comment>
<feature type="domain" description="Manganese/iron superoxide dismutase N-terminal" evidence="8">
    <location>
        <begin position="34"/>
        <end position="113"/>
    </location>
</feature>
<dbReference type="SUPFAM" id="SSF54719">
    <property type="entry name" value="Fe,Mn superoxide dismutase (SOD), C-terminal domain"/>
    <property type="match status" value="1"/>
</dbReference>
<dbReference type="Pfam" id="PF00081">
    <property type="entry name" value="Sod_Fe_N"/>
    <property type="match status" value="1"/>
</dbReference>
<protein>
    <recommendedName>
        <fullName evidence="7">Superoxide dismutase</fullName>
        <ecNumber evidence="7">1.15.1.1</ecNumber>
    </recommendedName>
</protein>
<dbReference type="PROSITE" id="PS00088">
    <property type="entry name" value="SOD_MN"/>
    <property type="match status" value="1"/>
</dbReference>
<comment type="caution">
    <text evidence="10">The sequence shown here is derived from an EMBL/GenBank/DDBJ whole genome shotgun (WGS) entry which is preliminary data.</text>
</comment>
<evidence type="ECO:0000259" key="9">
    <source>
        <dbReference type="Pfam" id="PF02777"/>
    </source>
</evidence>
<dbReference type="InterPro" id="IPR019833">
    <property type="entry name" value="Mn/Fe_SOD_BS"/>
</dbReference>
<dbReference type="SUPFAM" id="SSF46609">
    <property type="entry name" value="Fe,Mn superoxide dismutase (SOD), N-terminal domain"/>
    <property type="match status" value="1"/>
</dbReference>
<dbReference type="GO" id="GO:0004784">
    <property type="term" value="F:superoxide dismutase activity"/>
    <property type="evidence" value="ECO:0007669"/>
    <property type="project" value="UniProtKB-EC"/>
</dbReference>
<evidence type="ECO:0000313" key="11">
    <source>
        <dbReference type="Proteomes" id="UP000572268"/>
    </source>
</evidence>
<dbReference type="InterPro" id="IPR019831">
    <property type="entry name" value="Mn/Fe_SOD_N"/>
</dbReference>
<sequence length="245" mass="27135">MLSVAGHRFASLATTTPALRMGLVRCFASVTGPFQCPPLPYAKNALEPHMSAETLTYHHDKHHQTYVDTLNSIAAENPSIAKKTLEQVIKTETGKPFNQAAQIYNHTFFFNNLGPGAGGEPTGKIAELITRDFGSFEKFKEEFTAVAVGHFGSGWVWLVADDGKLKIVRGLLNLVGVPNDSKLDIVQGHDAGTPVKDSKAPLMNIDVWEHAYYIDYRNARAQYVKNYWNLVNWDFVNKKVAEAGL</sequence>
<comment type="function">
    <text evidence="7">Destroys radicals which are normally produced within the cells and which are toxic to biological systems.</text>
</comment>
<evidence type="ECO:0000256" key="4">
    <source>
        <dbReference type="ARBA" id="ARBA00023002"/>
    </source>
</evidence>
<dbReference type="Gene3D" id="3.55.40.20">
    <property type="entry name" value="Iron/manganese superoxide dismutase, C-terminal domain"/>
    <property type="match status" value="1"/>
</dbReference>
<feature type="domain" description="Manganese/iron superoxide dismutase C-terminal" evidence="9">
    <location>
        <begin position="121"/>
        <end position="168"/>
    </location>
</feature>
<dbReference type="InterPro" id="IPR001189">
    <property type="entry name" value="Mn/Fe_SOD"/>
</dbReference>
<dbReference type="Pfam" id="PF02777">
    <property type="entry name" value="Sod_Fe_C"/>
    <property type="match status" value="2"/>
</dbReference>
<feature type="binding site" evidence="6">
    <location>
        <position position="210"/>
    </location>
    <ligand>
        <name>Mn(2+)</name>
        <dbReference type="ChEBI" id="CHEBI:29035"/>
    </ligand>
</feature>
<keyword evidence="5" id="KW-0408">Iron</keyword>
<keyword evidence="3 6" id="KW-0479">Metal-binding</keyword>
<gene>
    <name evidence="10" type="primary">FSD1_1</name>
    <name evidence="10" type="ORF">FOL46_005563</name>
</gene>
<evidence type="ECO:0000256" key="1">
    <source>
        <dbReference type="ARBA" id="ARBA00001962"/>
    </source>
</evidence>
<evidence type="ECO:0000256" key="3">
    <source>
        <dbReference type="ARBA" id="ARBA00022723"/>
    </source>
</evidence>
<comment type="catalytic activity">
    <reaction evidence="7">
        <text>2 superoxide + 2 H(+) = H2O2 + O2</text>
        <dbReference type="Rhea" id="RHEA:20696"/>
        <dbReference type="ChEBI" id="CHEBI:15378"/>
        <dbReference type="ChEBI" id="CHEBI:15379"/>
        <dbReference type="ChEBI" id="CHEBI:16240"/>
        <dbReference type="ChEBI" id="CHEBI:18421"/>
        <dbReference type="EC" id="1.15.1.1"/>
    </reaction>
</comment>
<evidence type="ECO:0000256" key="5">
    <source>
        <dbReference type="ARBA" id="ARBA00023004"/>
    </source>
</evidence>
<feature type="domain" description="Manganese/iron superoxide dismutase C-terminal" evidence="9">
    <location>
        <begin position="175"/>
        <end position="238"/>
    </location>
</feature>
<dbReference type="PANTHER" id="PTHR42769">
    <property type="entry name" value="SUPEROXIDE DISMUTASE"/>
    <property type="match status" value="1"/>
</dbReference>
<evidence type="ECO:0000256" key="6">
    <source>
        <dbReference type="PIRSR" id="PIRSR000349-1"/>
    </source>
</evidence>
<dbReference type="PANTHER" id="PTHR42769:SF3">
    <property type="entry name" value="SUPEROXIDE DISMUTASE [FE] 2, CHLOROPLASTIC"/>
    <property type="match status" value="1"/>
</dbReference>
<organism evidence="10 11">
    <name type="scientific">Perkinsus olseni</name>
    <name type="common">Perkinsus atlanticus</name>
    <dbReference type="NCBI Taxonomy" id="32597"/>
    <lineage>
        <taxon>Eukaryota</taxon>
        <taxon>Sar</taxon>
        <taxon>Alveolata</taxon>
        <taxon>Perkinsozoa</taxon>
        <taxon>Perkinsea</taxon>
        <taxon>Perkinsida</taxon>
        <taxon>Perkinsidae</taxon>
        <taxon>Perkinsus</taxon>
    </lineage>
</organism>
<evidence type="ECO:0000256" key="7">
    <source>
        <dbReference type="RuleBase" id="RU000414"/>
    </source>
</evidence>
<keyword evidence="4 7" id="KW-0560">Oxidoreductase</keyword>